<sequence length="410" mass="43903">MRRPVNRLRTGSALVALLALTTACGLAAEKPADQATSTEPIVIGMSLPLSGPVADRAKPGMEGYQYWVDELNAAGGLLGRKVELKVLDDSFDQQTAISDYTRLISQDKVDLLLGTFSSDLNIAVAPVAERYKYVYVQPSGGADEIFARDFKYLFFAQPATTQKLPDRFVDLIAGLPADQRPKSLALVQLDDPNTTQAAKLFGERLGALGVKTVYNKTYAPDTSNFDTIANAIKQAKPDLVINGSIAGDGISLIRSFQKVSFSPKQFYQLNTPTDPSFAKSIGASSTEGIFTYLAWSPEAKYPSNAGFVAGYTKQFKAAPSEDAANSYTAGQVLATAVKAVGKLDQTAIADWLHKNTVETVVGPLNWDATGRPQGDMLLGQFQNGKLQIVSPKSAATSADVLFVKPGWSGS</sequence>
<reference evidence="7 8" key="1">
    <citation type="submission" date="2019-03" db="EMBL/GenBank/DDBJ databases">
        <title>Draft genome sequences of novel Actinobacteria.</title>
        <authorList>
            <person name="Sahin N."/>
            <person name="Ay H."/>
            <person name="Saygin H."/>
        </authorList>
    </citation>
    <scope>NUCLEOTIDE SEQUENCE [LARGE SCALE GENOMIC DNA]</scope>
    <source>
        <strain evidence="7 8">JCM 13523</strain>
    </source>
</reference>
<dbReference type="PANTHER" id="PTHR30483:SF37">
    <property type="entry name" value="ABC TRANSPORTER SUBSTRATE-BINDING PROTEIN"/>
    <property type="match status" value="1"/>
</dbReference>
<dbReference type="InterPro" id="IPR028081">
    <property type="entry name" value="Leu-bd"/>
</dbReference>
<dbReference type="OrthoDB" id="7337537at2"/>
<dbReference type="RefSeq" id="WP_132164303.1">
    <property type="nucleotide sequence ID" value="NZ_SMKX01000002.1"/>
</dbReference>
<protein>
    <submittedName>
        <fullName evidence="7">ABC transporter substrate-binding protein</fullName>
    </submittedName>
</protein>
<dbReference type="InterPro" id="IPR028082">
    <property type="entry name" value="Peripla_BP_I"/>
</dbReference>
<gene>
    <name evidence="7" type="ORF">E1263_01035</name>
</gene>
<name>A0A4R4ZVP0_9ACTN</name>
<comment type="caution">
    <text evidence="7">The sequence shown here is derived from an EMBL/GenBank/DDBJ whole genome shotgun (WGS) entry which is preliminary data.</text>
</comment>
<evidence type="ECO:0000256" key="1">
    <source>
        <dbReference type="ARBA" id="ARBA00010062"/>
    </source>
</evidence>
<proteinExistence type="inferred from homology"/>
<accession>A0A4R4ZVP0</accession>
<feature type="domain" description="Leucine-binding protein" evidence="6">
    <location>
        <begin position="40"/>
        <end position="384"/>
    </location>
</feature>
<dbReference type="EMBL" id="SMKX01000002">
    <property type="protein sequence ID" value="TDD63243.1"/>
    <property type="molecule type" value="Genomic_DNA"/>
</dbReference>
<evidence type="ECO:0000259" key="6">
    <source>
        <dbReference type="Pfam" id="PF13458"/>
    </source>
</evidence>
<dbReference type="PROSITE" id="PS51257">
    <property type="entry name" value="PROKAR_LIPOPROTEIN"/>
    <property type="match status" value="1"/>
</dbReference>
<keyword evidence="8" id="KW-1185">Reference proteome</keyword>
<dbReference type="PANTHER" id="PTHR30483">
    <property type="entry name" value="LEUCINE-SPECIFIC-BINDING PROTEIN"/>
    <property type="match status" value="1"/>
</dbReference>
<dbReference type="Proteomes" id="UP000295124">
    <property type="component" value="Unassembled WGS sequence"/>
</dbReference>
<dbReference type="Gene3D" id="3.40.50.2300">
    <property type="match status" value="2"/>
</dbReference>
<feature type="signal peptide" evidence="5">
    <location>
        <begin position="1"/>
        <end position="27"/>
    </location>
</feature>
<dbReference type="CDD" id="cd06338">
    <property type="entry name" value="PBP1_ABC_ligand_binding-like"/>
    <property type="match status" value="1"/>
</dbReference>
<dbReference type="SUPFAM" id="SSF53822">
    <property type="entry name" value="Periplasmic binding protein-like I"/>
    <property type="match status" value="1"/>
</dbReference>
<keyword evidence="4" id="KW-0029">Amino-acid transport</keyword>
<dbReference type="AlphaFoldDB" id="A0A4R4ZVP0"/>
<dbReference type="InterPro" id="IPR000709">
    <property type="entry name" value="Leu_Ile_Val-bd"/>
</dbReference>
<organism evidence="7 8">
    <name type="scientific">Kribbella antibiotica</name>
    <dbReference type="NCBI Taxonomy" id="190195"/>
    <lineage>
        <taxon>Bacteria</taxon>
        <taxon>Bacillati</taxon>
        <taxon>Actinomycetota</taxon>
        <taxon>Actinomycetes</taxon>
        <taxon>Propionibacteriales</taxon>
        <taxon>Kribbellaceae</taxon>
        <taxon>Kribbella</taxon>
    </lineage>
</organism>
<evidence type="ECO:0000256" key="3">
    <source>
        <dbReference type="ARBA" id="ARBA00022729"/>
    </source>
</evidence>
<evidence type="ECO:0000256" key="5">
    <source>
        <dbReference type="SAM" id="SignalP"/>
    </source>
</evidence>
<keyword evidence="2" id="KW-0813">Transport</keyword>
<dbReference type="Pfam" id="PF13458">
    <property type="entry name" value="Peripla_BP_6"/>
    <property type="match status" value="1"/>
</dbReference>
<evidence type="ECO:0000256" key="4">
    <source>
        <dbReference type="ARBA" id="ARBA00022970"/>
    </source>
</evidence>
<keyword evidence="3 5" id="KW-0732">Signal</keyword>
<dbReference type="PRINTS" id="PR00337">
    <property type="entry name" value="LEUILEVALBP"/>
</dbReference>
<comment type="similarity">
    <text evidence="1">Belongs to the leucine-binding protein family.</text>
</comment>
<dbReference type="GO" id="GO:0006865">
    <property type="term" value="P:amino acid transport"/>
    <property type="evidence" value="ECO:0007669"/>
    <property type="project" value="UniProtKB-KW"/>
</dbReference>
<evidence type="ECO:0000256" key="2">
    <source>
        <dbReference type="ARBA" id="ARBA00022448"/>
    </source>
</evidence>
<evidence type="ECO:0000313" key="7">
    <source>
        <dbReference type="EMBL" id="TDD63243.1"/>
    </source>
</evidence>
<feature type="chain" id="PRO_5020618073" evidence="5">
    <location>
        <begin position="28"/>
        <end position="410"/>
    </location>
</feature>
<evidence type="ECO:0000313" key="8">
    <source>
        <dbReference type="Proteomes" id="UP000295124"/>
    </source>
</evidence>
<dbReference type="InterPro" id="IPR051010">
    <property type="entry name" value="BCAA_transport"/>
</dbReference>